<dbReference type="EMBL" id="VVYF01000001">
    <property type="protein sequence ID" value="KAA5495819.1"/>
    <property type="molecule type" value="Genomic_DNA"/>
</dbReference>
<proteinExistence type="predicted"/>
<dbReference type="Proteomes" id="UP000284431">
    <property type="component" value="Unassembled WGS sequence"/>
</dbReference>
<evidence type="ECO:0000313" key="12">
    <source>
        <dbReference type="Proteomes" id="UP000283512"/>
    </source>
</evidence>
<evidence type="ECO:0000313" key="14">
    <source>
        <dbReference type="Proteomes" id="UP000284431"/>
    </source>
</evidence>
<evidence type="ECO:0000313" key="9">
    <source>
        <dbReference type="EMBL" id="RHH82859.1"/>
    </source>
</evidence>
<evidence type="ECO:0000313" key="6">
    <source>
        <dbReference type="EMBL" id="RGR64217.1"/>
    </source>
</evidence>
<dbReference type="RefSeq" id="WP_055256944.1">
    <property type="nucleotide sequence ID" value="NZ_CACRTB010000007.1"/>
</dbReference>
<dbReference type="EMBL" id="VVYP01000002">
    <property type="protein sequence ID" value="KAA5465751.1"/>
    <property type="molecule type" value="Genomic_DNA"/>
</dbReference>
<gene>
    <name evidence="9" type="ORF">DW190_23165</name>
    <name evidence="8" type="ORF">DW794_22515</name>
    <name evidence="6" type="ORF">DWY26_23075</name>
    <name evidence="7" type="ORF">DXA49_22935</name>
    <name evidence="1" type="ORF">ERS852558_04588</name>
    <name evidence="5" type="ORF">F2Y31_02560</name>
    <name evidence="4" type="ORF">F2Y35_00875</name>
    <name evidence="2" type="ORF">F2Y36_01835</name>
    <name evidence="3" type="ORF">F2Y39_02120</name>
    <name evidence="10" type="ORF">NXW23_05285</name>
</gene>
<dbReference type="Proteomes" id="UP000283512">
    <property type="component" value="Unassembled WGS sequence"/>
</dbReference>
<reference evidence="10" key="4">
    <citation type="submission" date="2022-08" db="EMBL/GenBank/DDBJ databases">
        <title>Genome Sequencing of Bacteroides fragilis Group Isolates with Nanopore Technology.</title>
        <authorList>
            <person name="Tisza M.J."/>
            <person name="Smith D."/>
            <person name="Dekker J.P."/>
        </authorList>
    </citation>
    <scope>NUCLEOTIDE SEQUENCE</scope>
    <source>
        <strain evidence="10">BFG-474</strain>
    </source>
</reference>
<evidence type="ECO:0000313" key="13">
    <source>
        <dbReference type="Proteomes" id="UP000284205"/>
    </source>
</evidence>
<reference evidence="16 17" key="3">
    <citation type="journal article" date="2019" name="Nat. Med.">
        <title>A library of human gut bacterial isolates paired with longitudinal multiomics data enables mechanistic microbiome research.</title>
        <authorList>
            <person name="Poyet M."/>
            <person name="Groussin M."/>
            <person name="Gibbons S.M."/>
            <person name="Avila-Pacheco J."/>
            <person name="Jiang X."/>
            <person name="Kearney S.M."/>
            <person name="Perrotta A.R."/>
            <person name="Berdy B."/>
            <person name="Zhao S."/>
            <person name="Lieberman T.D."/>
            <person name="Swanson P.K."/>
            <person name="Smith M."/>
            <person name="Roesemann S."/>
            <person name="Alexander J.E."/>
            <person name="Rich S.A."/>
            <person name="Livny J."/>
            <person name="Vlamakis H."/>
            <person name="Clish C."/>
            <person name="Bullock K."/>
            <person name="Deik A."/>
            <person name="Scott J."/>
            <person name="Pierce K.A."/>
            <person name="Xavier R.J."/>
            <person name="Alm E.J."/>
        </authorList>
    </citation>
    <scope>NUCLEOTIDE SEQUENCE [LARGE SCALE GENOMIC DNA]</scope>
    <source>
        <strain evidence="5 16">BIOML-A19</strain>
        <strain evidence="4 19">BIOML-A21</strain>
        <strain evidence="3 17">BIOML-A25</strain>
        <strain evidence="2 18">BIOML-A31</strain>
    </source>
</reference>
<dbReference type="AlphaFoldDB" id="A0A174XEJ9"/>
<evidence type="ECO:0000313" key="5">
    <source>
        <dbReference type="EMBL" id="KAA5504138.1"/>
    </source>
</evidence>
<reference evidence="1 11" key="1">
    <citation type="submission" date="2015-09" db="EMBL/GenBank/DDBJ databases">
        <authorList>
            <consortium name="Pathogen Informatics"/>
        </authorList>
    </citation>
    <scope>NUCLEOTIDE SEQUENCE [LARGE SCALE GENOMIC DNA]</scope>
    <source>
        <strain evidence="1 11">2789STDY5834946</strain>
    </source>
</reference>
<reference evidence="12 13" key="2">
    <citation type="submission" date="2018-08" db="EMBL/GenBank/DDBJ databases">
        <title>A genome reference for cultivated species of the human gut microbiota.</title>
        <authorList>
            <person name="Zou Y."/>
            <person name="Xue W."/>
            <person name="Luo G."/>
        </authorList>
    </citation>
    <scope>NUCLEOTIDE SEQUENCE [LARGE SCALE GENOMIC DNA]</scope>
    <source>
        <strain evidence="6 13">AF24-29LB</strain>
        <strain evidence="9 12">AM16-49B</strain>
        <strain evidence="8 15">AM31-16AC</strain>
        <strain evidence="7 14">OF02-6LB</strain>
    </source>
</reference>
<protein>
    <submittedName>
        <fullName evidence="1">Uncharacterized protein</fullName>
    </submittedName>
</protein>
<dbReference type="EMBL" id="QSCS01000084">
    <property type="protein sequence ID" value="RGY19342.1"/>
    <property type="molecule type" value="Genomic_DNA"/>
</dbReference>
<dbReference type="EMBL" id="CP103166">
    <property type="protein sequence ID" value="UVQ97773.1"/>
    <property type="molecule type" value="Genomic_DNA"/>
</dbReference>
<dbReference type="EMBL" id="QRKD01000083">
    <property type="protein sequence ID" value="RHH82859.1"/>
    <property type="molecule type" value="Genomic_DNA"/>
</dbReference>
<dbReference type="EMBL" id="VVYJ01000001">
    <property type="protein sequence ID" value="KAA5481459.1"/>
    <property type="molecule type" value="Genomic_DNA"/>
</dbReference>
<name>A0A174XEJ9_9BACE</name>
<dbReference type="Proteomes" id="UP000284205">
    <property type="component" value="Unassembled WGS sequence"/>
</dbReference>
<evidence type="ECO:0000313" key="17">
    <source>
        <dbReference type="Proteomes" id="UP000427825"/>
    </source>
</evidence>
<evidence type="ECO:0000313" key="2">
    <source>
        <dbReference type="EMBL" id="KAA5465751.1"/>
    </source>
</evidence>
<dbReference type="Proteomes" id="UP001060260">
    <property type="component" value="Chromosome"/>
</dbReference>
<dbReference type="Proteomes" id="UP000368418">
    <property type="component" value="Unassembled WGS sequence"/>
</dbReference>
<dbReference type="Proteomes" id="UP000475905">
    <property type="component" value="Unassembled WGS sequence"/>
</dbReference>
<sequence length="100" mass="11386">MIGFEIYINDEKPIIMASDHVVSVILGYGYPLGSTISLIGRDCSNDLTWLKGKPEIGDKIIIKVIETDEVSPCKKTKCDREWMIQQYEQLKIKLQEKGLI</sequence>
<evidence type="ECO:0000313" key="1">
    <source>
        <dbReference type="EMBL" id="CUQ56096.1"/>
    </source>
</evidence>
<evidence type="ECO:0000313" key="7">
    <source>
        <dbReference type="EMBL" id="RGY19342.1"/>
    </source>
</evidence>
<evidence type="ECO:0000313" key="3">
    <source>
        <dbReference type="EMBL" id="KAA5481459.1"/>
    </source>
</evidence>
<organism evidence="1 11">
    <name type="scientific">Bacteroides caccae</name>
    <dbReference type="NCBI Taxonomy" id="47678"/>
    <lineage>
        <taxon>Bacteria</taxon>
        <taxon>Pseudomonadati</taxon>
        <taxon>Bacteroidota</taxon>
        <taxon>Bacteroidia</taxon>
        <taxon>Bacteroidales</taxon>
        <taxon>Bacteroidaceae</taxon>
        <taxon>Bacteroides</taxon>
    </lineage>
</organism>
<dbReference type="EMBL" id="VVYD01000001">
    <property type="protein sequence ID" value="KAA5504138.1"/>
    <property type="molecule type" value="Genomic_DNA"/>
</dbReference>
<dbReference type="Proteomes" id="UP000427825">
    <property type="component" value="Unassembled WGS sequence"/>
</dbReference>
<evidence type="ECO:0000313" key="16">
    <source>
        <dbReference type="Proteomes" id="UP000368418"/>
    </source>
</evidence>
<dbReference type="Proteomes" id="UP000491168">
    <property type="component" value="Unassembled WGS sequence"/>
</dbReference>
<dbReference type="Proteomes" id="UP000284689">
    <property type="component" value="Unassembled WGS sequence"/>
</dbReference>
<evidence type="ECO:0000313" key="11">
    <source>
        <dbReference type="Proteomes" id="UP000095725"/>
    </source>
</evidence>
<dbReference type="Proteomes" id="UP000095725">
    <property type="component" value="Unassembled WGS sequence"/>
</dbReference>
<evidence type="ECO:0000313" key="18">
    <source>
        <dbReference type="Proteomes" id="UP000475905"/>
    </source>
</evidence>
<evidence type="ECO:0000313" key="4">
    <source>
        <dbReference type="EMBL" id="KAA5495819.1"/>
    </source>
</evidence>
<evidence type="ECO:0000313" key="8">
    <source>
        <dbReference type="EMBL" id="RHD39046.1"/>
    </source>
</evidence>
<dbReference type="EMBL" id="QRUO01000057">
    <property type="protein sequence ID" value="RGR64217.1"/>
    <property type="molecule type" value="Genomic_DNA"/>
</dbReference>
<evidence type="ECO:0000313" key="19">
    <source>
        <dbReference type="Proteomes" id="UP000491168"/>
    </source>
</evidence>
<evidence type="ECO:0000313" key="10">
    <source>
        <dbReference type="EMBL" id="UVQ97773.1"/>
    </source>
</evidence>
<evidence type="ECO:0000313" key="15">
    <source>
        <dbReference type="Proteomes" id="UP000284689"/>
    </source>
</evidence>
<dbReference type="EMBL" id="CZBL01000042">
    <property type="protein sequence ID" value="CUQ56096.1"/>
    <property type="molecule type" value="Genomic_DNA"/>
</dbReference>
<dbReference type="EMBL" id="QSJD01000083">
    <property type="protein sequence ID" value="RHD39046.1"/>
    <property type="molecule type" value="Genomic_DNA"/>
</dbReference>
<accession>A0A174XEJ9</accession>